<organism evidence="2 3">
    <name type="scientific">Qipengyuania flava</name>
    <dbReference type="NCBI Taxonomy" id="192812"/>
    <lineage>
        <taxon>Bacteria</taxon>
        <taxon>Pseudomonadati</taxon>
        <taxon>Pseudomonadota</taxon>
        <taxon>Alphaproteobacteria</taxon>
        <taxon>Sphingomonadales</taxon>
        <taxon>Erythrobacteraceae</taxon>
        <taxon>Qipengyuania</taxon>
    </lineage>
</organism>
<accession>A0A5P6NBC6</accession>
<protein>
    <submittedName>
        <fullName evidence="2">Uncharacterized protein</fullName>
    </submittedName>
</protein>
<keyword evidence="1" id="KW-1133">Transmembrane helix</keyword>
<evidence type="ECO:0000256" key="1">
    <source>
        <dbReference type="SAM" id="Phobius"/>
    </source>
</evidence>
<feature type="transmembrane region" description="Helical" evidence="1">
    <location>
        <begin position="51"/>
        <end position="69"/>
    </location>
</feature>
<gene>
    <name evidence="2" type="ORF">D0Y83_08330</name>
</gene>
<dbReference type="GeneID" id="69697304"/>
<dbReference type="EMBL" id="CP032228">
    <property type="protein sequence ID" value="QFI63276.1"/>
    <property type="molecule type" value="Genomic_DNA"/>
</dbReference>
<keyword evidence="1" id="KW-0472">Membrane</keyword>
<dbReference type="AlphaFoldDB" id="A0A5P6NBC6"/>
<dbReference type="Proteomes" id="UP000325385">
    <property type="component" value="Chromosome"/>
</dbReference>
<keyword evidence="1" id="KW-0812">Transmembrane</keyword>
<proteinExistence type="predicted"/>
<name>A0A5P6NBC6_9SPHN</name>
<evidence type="ECO:0000313" key="2">
    <source>
        <dbReference type="EMBL" id="QFI63276.1"/>
    </source>
</evidence>
<dbReference type="RefSeq" id="WP_151885567.1">
    <property type="nucleotide sequence ID" value="NZ_CP032228.1"/>
</dbReference>
<evidence type="ECO:0000313" key="3">
    <source>
        <dbReference type="Proteomes" id="UP000325385"/>
    </source>
</evidence>
<sequence length="73" mass="7955">MKTQWGLGKPFECGGCEAQLVIPKNFGIGLGAFLIFWLLKDRTNSPIETAVLIVGLVALVLALSRIFLIPKKV</sequence>
<reference evidence="3" key="1">
    <citation type="submission" date="2018-09" db="EMBL/GenBank/DDBJ databases">
        <title>Nocardia yunnanensis sp. nov., an actinomycete isolated from a soil sample.</title>
        <authorList>
            <person name="Zhang J."/>
        </authorList>
    </citation>
    <scope>NUCLEOTIDE SEQUENCE [LARGE SCALE GENOMIC DNA]</scope>
    <source>
        <strain evidence="3">21-3</strain>
    </source>
</reference>
<feature type="transmembrane region" description="Helical" evidence="1">
    <location>
        <begin position="20"/>
        <end position="39"/>
    </location>
</feature>